<comment type="caution">
    <text evidence="2">The sequence shown here is derived from an EMBL/GenBank/DDBJ whole genome shotgun (WGS) entry which is preliminary data.</text>
</comment>
<dbReference type="Proteomes" id="UP000824243">
    <property type="component" value="Unassembled WGS sequence"/>
</dbReference>
<protein>
    <submittedName>
        <fullName evidence="2">Uncharacterized protein</fullName>
    </submittedName>
</protein>
<evidence type="ECO:0000313" key="3">
    <source>
        <dbReference type="Proteomes" id="UP000824243"/>
    </source>
</evidence>
<sequence>MARKKTVFEELNRNLQEYRKDYEGFIRRSEYIEKREYEDHCREEKDLEILNSYGAF</sequence>
<evidence type="ECO:0000256" key="1">
    <source>
        <dbReference type="SAM" id="Coils"/>
    </source>
</evidence>
<keyword evidence="1" id="KW-0175">Coiled coil</keyword>
<dbReference type="AlphaFoldDB" id="A0A9D2ASR5"/>
<gene>
    <name evidence="2" type="ORF">H9981_02000</name>
</gene>
<name>A0A9D2ASR5_9FIRM</name>
<reference evidence="2" key="2">
    <citation type="submission" date="2021-04" db="EMBL/GenBank/DDBJ databases">
        <authorList>
            <person name="Gilroy R."/>
        </authorList>
    </citation>
    <scope>NUCLEOTIDE SEQUENCE</scope>
    <source>
        <strain evidence="2">ChiSjej5B23-15282</strain>
    </source>
</reference>
<dbReference type="EMBL" id="DXFA01000034">
    <property type="protein sequence ID" value="HIX47784.1"/>
    <property type="molecule type" value="Genomic_DNA"/>
</dbReference>
<evidence type="ECO:0000313" key="2">
    <source>
        <dbReference type="EMBL" id="HIX47784.1"/>
    </source>
</evidence>
<reference evidence="2" key="1">
    <citation type="journal article" date="2021" name="PeerJ">
        <title>Extensive microbial diversity within the chicken gut microbiome revealed by metagenomics and culture.</title>
        <authorList>
            <person name="Gilroy R."/>
            <person name="Ravi A."/>
            <person name="Getino M."/>
            <person name="Pursley I."/>
            <person name="Horton D.L."/>
            <person name="Alikhan N.F."/>
            <person name="Baker D."/>
            <person name="Gharbi K."/>
            <person name="Hall N."/>
            <person name="Watson M."/>
            <person name="Adriaenssens E.M."/>
            <person name="Foster-Nyarko E."/>
            <person name="Jarju S."/>
            <person name="Secka A."/>
            <person name="Antonio M."/>
            <person name="Oren A."/>
            <person name="Chaudhuri R.R."/>
            <person name="La Ragione R."/>
            <person name="Hildebrand F."/>
            <person name="Pallen M.J."/>
        </authorList>
    </citation>
    <scope>NUCLEOTIDE SEQUENCE</scope>
    <source>
        <strain evidence="2">ChiSjej5B23-15282</strain>
    </source>
</reference>
<accession>A0A9D2ASR5</accession>
<organism evidence="2 3">
    <name type="scientific">Candidatus Mediterraneibacter caccavium</name>
    <dbReference type="NCBI Taxonomy" id="2838661"/>
    <lineage>
        <taxon>Bacteria</taxon>
        <taxon>Bacillati</taxon>
        <taxon>Bacillota</taxon>
        <taxon>Clostridia</taxon>
        <taxon>Lachnospirales</taxon>
        <taxon>Lachnospiraceae</taxon>
        <taxon>Mediterraneibacter</taxon>
    </lineage>
</organism>
<feature type="coiled-coil region" evidence="1">
    <location>
        <begin position="1"/>
        <end position="28"/>
    </location>
</feature>
<proteinExistence type="predicted"/>